<dbReference type="InterPro" id="IPR036249">
    <property type="entry name" value="Thioredoxin-like_sf"/>
</dbReference>
<dbReference type="EMBL" id="CP045891">
    <property type="protein sequence ID" value="QQP58549.1"/>
    <property type="molecule type" value="Genomic_DNA"/>
</dbReference>
<dbReference type="Proteomes" id="UP000595437">
    <property type="component" value="Chromosome 2"/>
</dbReference>
<gene>
    <name evidence="1" type="ORF">FKW44_003908</name>
</gene>
<dbReference type="GO" id="GO:0003756">
    <property type="term" value="F:protein disulfide isomerase activity"/>
    <property type="evidence" value="ECO:0007669"/>
    <property type="project" value="TreeGrafter"/>
</dbReference>
<dbReference type="Pfam" id="PF13848">
    <property type="entry name" value="Thioredoxin_6"/>
    <property type="match status" value="1"/>
</dbReference>
<dbReference type="PANTHER" id="PTHR46295:SF1">
    <property type="entry name" value="ENDOPLASMIC RETICULUM RESIDENT PROTEIN 44"/>
    <property type="match status" value="1"/>
</dbReference>
<dbReference type="Gene3D" id="3.40.30.10">
    <property type="entry name" value="Glutaredoxin"/>
    <property type="match status" value="1"/>
</dbReference>
<dbReference type="InterPro" id="IPR052643">
    <property type="entry name" value="ERP44"/>
</dbReference>
<dbReference type="GO" id="GO:0005789">
    <property type="term" value="C:endoplasmic reticulum membrane"/>
    <property type="evidence" value="ECO:0007669"/>
    <property type="project" value="TreeGrafter"/>
</dbReference>
<dbReference type="GO" id="GO:0005793">
    <property type="term" value="C:endoplasmic reticulum-Golgi intermediate compartment"/>
    <property type="evidence" value="ECO:0007669"/>
    <property type="project" value="TreeGrafter"/>
</dbReference>
<keyword evidence="2" id="KW-1185">Reference proteome</keyword>
<evidence type="ECO:0000313" key="2">
    <source>
        <dbReference type="Proteomes" id="UP000595437"/>
    </source>
</evidence>
<protein>
    <submittedName>
        <fullName evidence="1">Thioredoxin domain-containing protein 4</fullName>
    </submittedName>
</protein>
<feature type="non-terminal residue" evidence="1">
    <location>
        <position position="116"/>
    </location>
</feature>
<dbReference type="PANTHER" id="PTHR46295">
    <property type="entry name" value="ENDOPLASMIC RETICULUM RESIDENT PROTEIN 44"/>
    <property type="match status" value="1"/>
</dbReference>
<name>A0A7T8QX99_CALRO</name>
<dbReference type="OrthoDB" id="294696at2759"/>
<reference evidence="2" key="1">
    <citation type="submission" date="2021-01" db="EMBL/GenBank/DDBJ databases">
        <title>Caligus Genome Assembly.</title>
        <authorList>
            <person name="Gallardo-Escarate C."/>
        </authorList>
    </citation>
    <scope>NUCLEOTIDE SEQUENCE [LARGE SCALE GENOMIC DNA]</scope>
</reference>
<dbReference type="SUPFAM" id="SSF52833">
    <property type="entry name" value="Thioredoxin-like"/>
    <property type="match status" value="1"/>
</dbReference>
<accession>A0A7T8QX99</accession>
<dbReference type="AlphaFoldDB" id="A0A7T8QX99"/>
<dbReference type="GO" id="GO:0006457">
    <property type="term" value="P:protein folding"/>
    <property type="evidence" value="ECO:0007669"/>
    <property type="project" value="TreeGrafter"/>
</dbReference>
<evidence type="ECO:0000313" key="1">
    <source>
        <dbReference type="EMBL" id="QQP58549.1"/>
    </source>
</evidence>
<feature type="non-terminal residue" evidence="1">
    <location>
        <position position="1"/>
    </location>
</feature>
<proteinExistence type="predicted"/>
<sequence>YDEFSIWAVDKCTPLVRSITFENAEELTEEGLPFLILFHDPEDNNSIKDFTDVIQKHLLSEKQNVNFLTADGVKFAHPLHHLGKSKEDLPLIAIDSFRHMYLFPKYEDMHARENFI</sequence>
<organism evidence="1 2">
    <name type="scientific">Caligus rogercresseyi</name>
    <name type="common">Sea louse</name>
    <dbReference type="NCBI Taxonomy" id="217165"/>
    <lineage>
        <taxon>Eukaryota</taxon>
        <taxon>Metazoa</taxon>
        <taxon>Ecdysozoa</taxon>
        <taxon>Arthropoda</taxon>
        <taxon>Crustacea</taxon>
        <taxon>Multicrustacea</taxon>
        <taxon>Hexanauplia</taxon>
        <taxon>Copepoda</taxon>
        <taxon>Siphonostomatoida</taxon>
        <taxon>Caligidae</taxon>
        <taxon>Caligus</taxon>
    </lineage>
</organism>